<evidence type="ECO:0000313" key="3">
    <source>
        <dbReference type="Proteomes" id="UP001153076"/>
    </source>
</evidence>
<evidence type="ECO:0000313" key="2">
    <source>
        <dbReference type="EMBL" id="KAJ8424878.1"/>
    </source>
</evidence>
<proteinExistence type="predicted"/>
<accession>A0A9Q1JM99</accession>
<keyword evidence="3" id="KW-1185">Reference proteome</keyword>
<comment type="caution">
    <text evidence="2">The sequence shown here is derived from an EMBL/GenBank/DDBJ whole genome shotgun (WGS) entry which is preliminary data.</text>
</comment>
<dbReference type="Proteomes" id="UP001153076">
    <property type="component" value="Unassembled WGS sequence"/>
</dbReference>
<organism evidence="2 3">
    <name type="scientific">Carnegiea gigantea</name>
    <dbReference type="NCBI Taxonomy" id="171969"/>
    <lineage>
        <taxon>Eukaryota</taxon>
        <taxon>Viridiplantae</taxon>
        <taxon>Streptophyta</taxon>
        <taxon>Embryophyta</taxon>
        <taxon>Tracheophyta</taxon>
        <taxon>Spermatophyta</taxon>
        <taxon>Magnoliopsida</taxon>
        <taxon>eudicotyledons</taxon>
        <taxon>Gunneridae</taxon>
        <taxon>Pentapetalae</taxon>
        <taxon>Caryophyllales</taxon>
        <taxon>Cactineae</taxon>
        <taxon>Cactaceae</taxon>
        <taxon>Cactoideae</taxon>
        <taxon>Echinocereeae</taxon>
        <taxon>Carnegiea</taxon>
    </lineage>
</organism>
<feature type="region of interest" description="Disordered" evidence="1">
    <location>
        <begin position="233"/>
        <end position="255"/>
    </location>
</feature>
<reference evidence="2" key="1">
    <citation type="submission" date="2022-04" db="EMBL/GenBank/DDBJ databases">
        <title>Carnegiea gigantea Genome sequencing and assembly v2.</title>
        <authorList>
            <person name="Copetti D."/>
            <person name="Sanderson M.J."/>
            <person name="Burquez A."/>
            <person name="Wojciechowski M.F."/>
        </authorList>
    </citation>
    <scope>NUCLEOTIDE SEQUENCE</scope>
    <source>
        <strain evidence="2">SGP5-SGP5p</strain>
        <tissue evidence="2">Aerial part</tissue>
    </source>
</reference>
<gene>
    <name evidence="2" type="ORF">Cgig2_014415</name>
</gene>
<protein>
    <submittedName>
        <fullName evidence="2">Uncharacterized protein</fullName>
    </submittedName>
</protein>
<name>A0A9Q1JM99_9CARY</name>
<feature type="region of interest" description="Disordered" evidence="1">
    <location>
        <begin position="177"/>
        <end position="200"/>
    </location>
</feature>
<sequence>MKPLDNTQAPSSIVASPPFSSFVWSFKLIVRFASLQSSGKYHGAHYINPYLHQDFIVFCASVFTHQKRVDEHSLLFHSNPPLGLDLVLGGFGSSLSIVGLRVACGCSSCRVIWLPWRGSVSLLMLSHESRFKGKTLGAWVFVLIIAKSLCSPFSQLMSSNSSASLYFGNGDLDSNNQDTTICNTSKSPSPPPLGESRGDYSCHQTKKIGPTYAEAMKFGMGCSAHSAYTATEQGVGPTLPPSLPHPNPKDKALSEPYSPVQLDAIDADLNPSTGNLILAHLAQNIIHEEPANSDPLNAMDEDLLGEANDDDYEDSQALIIDEEEIADTFLNLDPI</sequence>
<dbReference type="AlphaFoldDB" id="A0A9Q1JM99"/>
<evidence type="ECO:0000256" key="1">
    <source>
        <dbReference type="SAM" id="MobiDB-lite"/>
    </source>
</evidence>
<dbReference type="EMBL" id="JAKOGI010001589">
    <property type="protein sequence ID" value="KAJ8424878.1"/>
    <property type="molecule type" value="Genomic_DNA"/>
</dbReference>
<feature type="compositionally biased region" description="Polar residues" evidence="1">
    <location>
        <begin position="177"/>
        <end position="187"/>
    </location>
</feature>